<reference evidence="6" key="1">
    <citation type="submission" date="2019-11" db="EMBL/GenBank/DDBJ databases">
        <title>Epiphytic Pseudomonas syringae from cherry orchards.</title>
        <authorList>
            <person name="Hulin M.T."/>
        </authorList>
    </citation>
    <scope>NUCLEOTIDE SEQUENCE</scope>
    <source>
        <strain evidence="6">PA-2-1F</strain>
    </source>
</reference>
<dbReference type="SUPFAM" id="SSF53383">
    <property type="entry name" value="PLP-dependent transferases"/>
    <property type="match status" value="1"/>
</dbReference>
<comment type="caution">
    <text evidence="6">The sequence shown here is derived from an EMBL/GenBank/DDBJ whole genome shotgun (WGS) entry which is preliminary data.</text>
</comment>
<evidence type="ECO:0000256" key="5">
    <source>
        <dbReference type="RuleBase" id="RU004508"/>
    </source>
</evidence>
<evidence type="ECO:0000313" key="7">
    <source>
        <dbReference type="Proteomes" id="UP000814126"/>
    </source>
</evidence>
<accession>A0AAP2S5V1</accession>
<keyword evidence="1 4" id="KW-0663">Pyridoxal phosphate</keyword>
<dbReference type="PIRSF" id="PIRSF000390">
    <property type="entry name" value="PLP_StrS"/>
    <property type="match status" value="1"/>
</dbReference>
<dbReference type="PANTHER" id="PTHR30244">
    <property type="entry name" value="TRANSAMINASE"/>
    <property type="match status" value="1"/>
</dbReference>
<name>A0AAP2S5V1_9PSED</name>
<evidence type="ECO:0000256" key="3">
    <source>
        <dbReference type="PIRSR" id="PIRSR000390-1"/>
    </source>
</evidence>
<evidence type="ECO:0000256" key="1">
    <source>
        <dbReference type="ARBA" id="ARBA00022898"/>
    </source>
</evidence>
<dbReference type="Pfam" id="PF01041">
    <property type="entry name" value="DegT_DnrJ_EryC1"/>
    <property type="match status" value="1"/>
</dbReference>
<feature type="modified residue" description="N6-(pyridoxal phosphate)lysine" evidence="4">
    <location>
        <position position="189"/>
    </location>
</feature>
<feature type="active site" description="Proton acceptor" evidence="3">
    <location>
        <position position="189"/>
    </location>
</feature>
<dbReference type="InterPro" id="IPR015422">
    <property type="entry name" value="PyrdxlP-dep_Trfase_small"/>
</dbReference>
<dbReference type="PANTHER" id="PTHR30244:SF36">
    <property type="entry name" value="3-OXO-GLUCOSE-6-PHOSPHATE:GLUTAMATE AMINOTRANSFERASE"/>
    <property type="match status" value="1"/>
</dbReference>
<dbReference type="AlphaFoldDB" id="A0AAP2S5V1"/>
<evidence type="ECO:0000256" key="2">
    <source>
        <dbReference type="ARBA" id="ARBA00037999"/>
    </source>
</evidence>
<dbReference type="InterPro" id="IPR015424">
    <property type="entry name" value="PyrdxlP-dep_Trfase"/>
</dbReference>
<evidence type="ECO:0000313" key="6">
    <source>
        <dbReference type="EMBL" id="MCF5658209.1"/>
    </source>
</evidence>
<protein>
    <submittedName>
        <fullName evidence="6">Aminotransferase class I/II-fold pyridoxal phosphate-dependent enzyme</fullName>
    </submittedName>
</protein>
<gene>
    <name evidence="6" type="ORF">GIV46_24765</name>
</gene>
<dbReference type="EMBL" id="WJZX01000216">
    <property type="protein sequence ID" value="MCF5658209.1"/>
    <property type="molecule type" value="Genomic_DNA"/>
</dbReference>
<dbReference type="Gene3D" id="3.90.1150.10">
    <property type="entry name" value="Aspartate Aminotransferase, domain 1"/>
    <property type="match status" value="1"/>
</dbReference>
<dbReference type="Proteomes" id="UP000814126">
    <property type="component" value="Unassembled WGS sequence"/>
</dbReference>
<evidence type="ECO:0000256" key="4">
    <source>
        <dbReference type="PIRSR" id="PIRSR000390-2"/>
    </source>
</evidence>
<dbReference type="GO" id="GO:0008483">
    <property type="term" value="F:transaminase activity"/>
    <property type="evidence" value="ECO:0007669"/>
    <property type="project" value="UniProtKB-KW"/>
</dbReference>
<dbReference type="RefSeq" id="WP_065869607.1">
    <property type="nucleotide sequence ID" value="NZ_CP142150.1"/>
</dbReference>
<dbReference type="InterPro" id="IPR015421">
    <property type="entry name" value="PyrdxlP-dep_Trfase_major"/>
</dbReference>
<dbReference type="GO" id="GO:0030170">
    <property type="term" value="F:pyridoxal phosphate binding"/>
    <property type="evidence" value="ECO:0007669"/>
    <property type="project" value="TreeGrafter"/>
</dbReference>
<dbReference type="CDD" id="cd00616">
    <property type="entry name" value="AHBA_syn"/>
    <property type="match status" value="1"/>
</dbReference>
<keyword evidence="6" id="KW-0808">Transferase</keyword>
<dbReference type="GO" id="GO:0000271">
    <property type="term" value="P:polysaccharide biosynthetic process"/>
    <property type="evidence" value="ECO:0007669"/>
    <property type="project" value="TreeGrafter"/>
</dbReference>
<keyword evidence="6" id="KW-0032">Aminotransferase</keyword>
<comment type="similarity">
    <text evidence="2 5">Belongs to the DegT/DnrJ/EryC1 family.</text>
</comment>
<sequence>MIKFLDLKQVNDQYQAEILAAAERVIKSGWYIKGEELEQFEQAFAAYCGTQYCIGVGNGLDALTLSLRAWKEQGRINDGDEVIVPANTYIASILAIIESGLTPVLVEPCLETYNIDHRQIQNRISEKTKVLLPVHLYGQLAEMDKINDIAKAHNLLVLEDAAQAHGAEAFGRKAGAFGDAAGFSFYPGKNLGALGDGGGITTNDAEFADIVRSLGNYGSEAKYQHRYAGINSRLDELQAAILSVKLKHLDNENARRRAIAANYVANIDNRLITLPNLADGKSQAWHLFVIRCDDRKGFMSHLSDNGVQAQIHYPTAPHKQVALRGMTTESFPITENIHDTVVSLPLNPTISDDEVSHVIEVCNAYVSP</sequence>
<proteinExistence type="inferred from homology"/>
<dbReference type="InterPro" id="IPR000653">
    <property type="entry name" value="DegT/StrS_aminotransferase"/>
</dbReference>
<dbReference type="Gene3D" id="3.40.640.10">
    <property type="entry name" value="Type I PLP-dependent aspartate aminotransferase-like (Major domain)"/>
    <property type="match status" value="1"/>
</dbReference>
<organism evidence="6 7">
    <name type="scientific">Pseudomonas poae</name>
    <dbReference type="NCBI Taxonomy" id="200451"/>
    <lineage>
        <taxon>Bacteria</taxon>
        <taxon>Pseudomonadati</taxon>
        <taxon>Pseudomonadota</taxon>
        <taxon>Gammaproteobacteria</taxon>
        <taxon>Pseudomonadales</taxon>
        <taxon>Pseudomonadaceae</taxon>
        <taxon>Pseudomonas</taxon>
    </lineage>
</organism>